<keyword evidence="4 5" id="KW-0961">Cell wall biogenesis/degradation</keyword>
<dbReference type="Proteomes" id="UP000271031">
    <property type="component" value="Unassembled WGS sequence"/>
</dbReference>
<dbReference type="HAMAP" id="MF_02070">
    <property type="entry name" value="TagA_TarA"/>
    <property type="match status" value="1"/>
</dbReference>
<comment type="function">
    <text evidence="5">Catalyzes the conversion of GlcNAc-PP-undecaprenol into ManNAc-GlcNAc-PP-undecaprenol, the first committed lipid intermediate in the de novo synthesis of teichoic acid.</text>
</comment>
<comment type="caution">
    <text evidence="6">The sequence shown here is derived from an EMBL/GenBank/DDBJ whole genome shotgun (WGS) entry which is preliminary data.</text>
</comment>
<keyword evidence="1 5" id="KW-0328">Glycosyltransferase</keyword>
<dbReference type="InterPro" id="IPR004629">
    <property type="entry name" value="WecG_TagA_CpsF"/>
</dbReference>
<keyword evidence="3 5" id="KW-0777">Teichoic acid biosynthesis</keyword>
<evidence type="ECO:0000256" key="4">
    <source>
        <dbReference type="ARBA" id="ARBA00023316"/>
    </source>
</evidence>
<evidence type="ECO:0000256" key="1">
    <source>
        <dbReference type="ARBA" id="ARBA00022676"/>
    </source>
</evidence>
<comment type="pathway">
    <text evidence="5">Cell wall biogenesis; teichoic acid biosynthesis.</text>
</comment>
<evidence type="ECO:0000313" key="7">
    <source>
        <dbReference type="Proteomes" id="UP000271031"/>
    </source>
</evidence>
<dbReference type="GO" id="GO:0019350">
    <property type="term" value="P:teichoic acid biosynthetic process"/>
    <property type="evidence" value="ECO:0007669"/>
    <property type="project" value="UniProtKB-UniRule"/>
</dbReference>
<dbReference type="EMBL" id="RHHQ01000021">
    <property type="protein sequence ID" value="RNB82077.1"/>
    <property type="molecule type" value="Genomic_DNA"/>
</dbReference>
<keyword evidence="7" id="KW-1185">Reference proteome</keyword>
<comment type="similarity">
    <text evidence="5">Belongs to the glycosyltransferase 26 family. TagA/TarA subfamily.</text>
</comment>
<organism evidence="6 7">
    <name type="scientific">Brevibacillus fluminis</name>
    <dbReference type="NCBI Taxonomy" id="511487"/>
    <lineage>
        <taxon>Bacteria</taxon>
        <taxon>Bacillati</taxon>
        <taxon>Bacillota</taxon>
        <taxon>Bacilli</taxon>
        <taxon>Bacillales</taxon>
        <taxon>Paenibacillaceae</taxon>
        <taxon>Brevibacillus</taxon>
    </lineage>
</organism>
<sequence length="242" mass="26870">MKEAKILGVSFSTLGFNATVSDLVARAEAGQRTHVVTANPEVVMIAKENAGFQSILDQAYVVPDGIGIVYAAKMLDKPLHERVTGVELVDALMQEANTQGWKVFLLGASPDVNRMAAARLEKDFPGAKIVGRRDGYFSADEEQLLINEINAASPDLLFVAMGVPRQEFWIAKHWSQLNTPIVIGIGGVFDVLAGTVKRAPVLWQKLHLEWLYRLLRQPSRWKRQLAIPRFVGAVLIEKWGKR</sequence>
<dbReference type="GO" id="GO:0047244">
    <property type="term" value="F:N-acetylglucosaminyldiphosphoundecaprenol N-acetyl-beta-D-mannosaminyltransferase activity"/>
    <property type="evidence" value="ECO:0007669"/>
    <property type="project" value="UniProtKB-UniRule"/>
</dbReference>
<dbReference type="OrthoDB" id="9771846at2"/>
<dbReference type="AlphaFoldDB" id="A0A3M8D3P8"/>
<proteinExistence type="inferred from homology"/>
<accession>A0A3M8D3P8</accession>
<comment type="catalytic activity">
    <reaction evidence="5">
        <text>UDP-N-acetyl-alpha-D-mannosamine + N-acetyl-alpha-D-glucosaminyl-di-trans,octa-cis-undecaprenyl diphosphate = N-acetyl-beta-D-mannosaminyl-(1-&gt;4)-N-acetyl-alpha-D-glucosaminyl di-trans,octa-cis-undecaprenyl diphosphate + UDP + H(+)</text>
        <dbReference type="Rhea" id="RHEA:16053"/>
        <dbReference type="ChEBI" id="CHEBI:15378"/>
        <dbReference type="ChEBI" id="CHEBI:58223"/>
        <dbReference type="ChEBI" id="CHEBI:62959"/>
        <dbReference type="ChEBI" id="CHEBI:68623"/>
        <dbReference type="ChEBI" id="CHEBI:132210"/>
        <dbReference type="EC" id="2.4.1.187"/>
    </reaction>
</comment>
<evidence type="ECO:0000256" key="5">
    <source>
        <dbReference type="HAMAP-Rule" id="MF_02070"/>
    </source>
</evidence>
<dbReference type="PANTHER" id="PTHR34136:SF1">
    <property type="entry name" value="UDP-N-ACETYL-D-MANNOSAMINURONIC ACID TRANSFERASE"/>
    <property type="match status" value="1"/>
</dbReference>
<gene>
    <name evidence="6" type="ORF">EDM56_24770</name>
</gene>
<dbReference type="Pfam" id="PF03808">
    <property type="entry name" value="Glyco_tran_WecG"/>
    <property type="match status" value="1"/>
</dbReference>
<evidence type="ECO:0000313" key="6">
    <source>
        <dbReference type="EMBL" id="RNB82077.1"/>
    </source>
</evidence>
<protein>
    <recommendedName>
        <fullName evidence="5">N-acetylglucosaminyldiphosphoundecaprenol N-acetyl-beta-D-mannosaminyltransferase</fullName>
        <ecNumber evidence="5">2.4.1.187</ecNumber>
    </recommendedName>
    <alternativeName>
        <fullName evidence="5">N-acetylmannosaminyltransferase</fullName>
    </alternativeName>
    <alternativeName>
        <fullName evidence="5">UDP-N-acetylmannosamine transferase</fullName>
    </alternativeName>
    <alternativeName>
        <fullName evidence="5">UDP-N-acetylmannosamine:N-acetylglucosaminyl pyrophosphorylundecaprenol N-acetylmannosaminyltransferase</fullName>
    </alternativeName>
</protein>
<dbReference type="RefSeq" id="WP_122920611.1">
    <property type="nucleotide sequence ID" value="NZ_RHHQ01000021.1"/>
</dbReference>
<dbReference type="GO" id="GO:0071555">
    <property type="term" value="P:cell wall organization"/>
    <property type="evidence" value="ECO:0007669"/>
    <property type="project" value="UniProtKB-KW"/>
</dbReference>
<evidence type="ECO:0000256" key="3">
    <source>
        <dbReference type="ARBA" id="ARBA00022944"/>
    </source>
</evidence>
<reference evidence="6 7" key="1">
    <citation type="submission" date="2018-10" db="EMBL/GenBank/DDBJ databases">
        <title>Phylogenomics of Brevibacillus.</title>
        <authorList>
            <person name="Dunlap C."/>
        </authorList>
    </citation>
    <scope>NUCLEOTIDE SEQUENCE [LARGE SCALE GENOMIC DNA]</scope>
    <source>
        <strain evidence="6 7">JCM 15716</strain>
    </source>
</reference>
<dbReference type="PANTHER" id="PTHR34136">
    <property type="match status" value="1"/>
</dbReference>
<evidence type="ECO:0000256" key="2">
    <source>
        <dbReference type="ARBA" id="ARBA00022679"/>
    </source>
</evidence>
<dbReference type="CDD" id="cd06533">
    <property type="entry name" value="Glyco_transf_WecG_TagA"/>
    <property type="match status" value="1"/>
</dbReference>
<dbReference type="NCBIfam" id="TIGR00696">
    <property type="entry name" value="wecG_tagA_cpsF"/>
    <property type="match status" value="1"/>
</dbReference>
<dbReference type="InterPro" id="IPR034714">
    <property type="entry name" value="TagA_TarA"/>
</dbReference>
<dbReference type="EC" id="2.4.1.187" evidence="5"/>
<keyword evidence="2 5" id="KW-0808">Transferase</keyword>
<dbReference type="UniPathway" id="UPA00632"/>
<name>A0A3M8D3P8_9BACL</name>